<protein>
    <submittedName>
        <fullName evidence="1">12922_t:CDS:1</fullName>
    </submittedName>
</protein>
<reference evidence="1" key="1">
    <citation type="submission" date="2022-08" db="EMBL/GenBank/DDBJ databases">
        <authorList>
            <person name="Kallberg Y."/>
            <person name="Tangrot J."/>
            <person name="Rosling A."/>
        </authorList>
    </citation>
    <scope>NUCLEOTIDE SEQUENCE</scope>
    <source>
        <strain evidence="1">Wild A</strain>
    </source>
</reference>
<comment type="caution">
    <text evidence="1">The sequence shown here is derived from an EMBL/GenBank/DDBJ whole genome shotgun (WGS) entry which is preliminary data.</text>
</comment>
<dbReference type="OrthoDB" id="2432429at2759"/>
<dbReference type="EMBL" id="CAMKVN010010051">
    <property type="protein sequence ID" value="CAI2193811.1"/>
    <property type="molecule type" value="Genomic_DNA"/>
</dbReference>
<organism evidence="1 2">
    <name type="scientific">Funneliformis geosporum</name>
    <dbReference type="NCBI Taxonomy" id="1117311"/>
    <lineage>
        <taxon>Eukaryota</taxon>
        <taxon>Fungi</taxon>
        <taxon>Fungi incertae sedis</taxon>
        <taxon>Mucoromycota</taxon>
        <taxon>Glomeromycotina</taxon>
        <taxon>Glomeromycetes</taxon>
        <taxon>Glomerales</taxon>
        <taxon>Glomeraceae</taxon>
        <taxon>Funneliformis</taxon>
    </lineage>
</organism>
<dbReference type="Proteomes" id="UP001153678">
    <property type="component" value="Unassembled WGS sequence"/>
</dbReference>
<evidence type="ECO:0000313" key="2">
    <source>
        <dbReference type="Proteomes" id="UP001153678"/>
    </source>
</evidence>
<feature type="non-terminal residue" evidence="1">
    <location>
        <position position="1"/>
    </location>
</feature>
<accession>A0A9W4WXH5</accession>
<gene>
    <name evidence="1" type="ORF">FWILDA_LOCUS16263</name>
</gene>
<name>A0A9W4WXH5_9GLOM</name>
<sequence>MRGDSSDLENGTLLYPIRVDWQTVVEQNNRHFYMHITEGNESSEILLGYRYHSGSKFSDNEIVLSWDDNELLENSLKDLYFQAFAIKIDSKILWPVDGEFSGFVRCHALPNFGKWNNFSPSTISKSMKGDEQYRSNSLISTHTNTDSKWIIPLPSINHDSSQNEIARIKRMTKNNIKEELEKRSLYYDEKKNQPELIAVLNENIAYETINKIAEAKIAIDINS</sequence>
<evidence type="ECO:0000313" key="1">
    <source>
        <dbReference type="EMBL" id="CAI2193811.1"/>
    </source>
</evidence>
<dbReference type="AlphaFoldDB" id="A0A9W4WXH5"/>
<proteinExistence type="predicted"/>
<keyword evidence="2" id="KW-1185">Reference proteome</keyword>